<dbReference type="Gene3D" id="3.30.460.10">
    <property type="entry name" value="Beta Polymerase, domain 2"/>
    <property type="match status" value="2"/>
</dbReference>
<dbReference type="RefSeq" id="XP_002183147.1">
    <property type="nucleotide sequence ID" value="XM_002183111.1"/>
</dbReference>
<reference evidence="3" key="2">
    <citation type="submission" date="2008-08" db="EMBL/GenBank/DDBJ databases">
        <authorList>
            <consortium name="Diatom Consortium"/>
            <person name="Grigoriev I."/>
            <person name="Grimwood J."/>
            <person name="Kuo A."/>
            <person name="Otillar R.P."/>
            <person name="Salamov A."/>
            <person name="Detter J.C."/>
            <person name="Lindquist E."/>
            <person name="Shapiro H."/>
            <person name="Lucas S."/>
            <person name="Glavina del Rio T."/>
            <person name="Pitluck S."/>
            <person name="Rokhsar D."/>
            <person name="Bowler C."/>
        </authorList>
    </citation>
    <scope>GENOME REANNOTATION</scope>
    <source>
        <strain evidence="3">CCAP 1055/1</strain>
    </source>
</reference>
<proteinExistence type="predicted"/>
<dbReference type="KEGG" id="pti:PHATRDRAFT_48502"/>
<dbReference type="GeneID" id="7194695"/>
<dbReference type="Gene3D" id="1.10.1410.10">
    <property type="match status" value="2"/>
</dbReference>
<feature type="region of interest" description="Disordered" evidence="1">
    <location>
        <begin position="1"/>
        <end position="45"/>
    </location>
</feature>
<dbReference type="GO" id="GO:0005730">
    <property type="term" value="C:nucleolus"/>
    <property type="evidence" value="ECO:0007669"/>
    <property type="project" value="TreeGrafter"/>
</dbReference>
<gene>
    <name evidence="2" type="ORF">PHATRDRAFT_48502</name>
</gene>
<feature type="region of interest" description="Disordered" evidence="1">
    <location>
        <begin position="119"/>
        <end position="145"/>
    </location>
</feature>
<evidence type="ECO:0008006" key="4">
    <source>
        <dbReference type="Google" id="ProtNLM"/>
    </source>
</evidence>
<name>B7G7H5_PHATC</name>
<dbReference type="InterPro" id="IPR043519">
    <property type="entry name" value="NT_sf"/>
</dbReference>
<dbReference type="HOGENOM" id="CLU_357713_0_0_1"/>
<feature type="region of interest" description="Disordered" evidence="1">
    <location>
        <begin position="371"/>
        <end position="463"/>
    </location>
</feature>
<dbReference type="GO" id="GO:0031123">
    <property type="term" value="P:RNA 3'-end processing"/>
    <property type="evidence" value="ECO:0007669"/>
    <property type="project" value="TreeGrafter"/>
</dbReference>
<dbReference type="GO" id="GO:1990817">
    <property type="term" value="F:poly(A) RNA polymerase activity"/>
    <property type="evidence" value="ECO:0007669"/>
    <property type="project" value="InterPro"/>
</dbReference>
<feature type="compositionally biased region" description="Polar residues" evidence="1">
    <location>
        <begin position="283"/>
        <end position="299"/>
    </location>
</feature>
<feature type="region of interest" description="Disordered" evidence="1">
    <location>
        <begin position="281"/>
        <end position="313"/>
    </location>
</feature>
<dbReference type="SUPFAM" id="SSF81301">
    <property type="entry name" value="Nucleotidyltransferase"/>
    <property type="match status" value="1"/>
</dbReference>
<sequence>MGKGKAKASKSANRKGSKKPASTPSTARHTHAKPGIGSLFGPIRVRSKRKGETLELNFPSKKTQHLLKAVHPGKLSWKIGKKSKNEDSYKKKAARPTFVLNLPESIGHPQSVPWMKLSRTRNRSSPGSEGLSKCSRGPGHIIPSDALPEETKLKLDKELESFANYVRLTDEECQIRDYLVEQVELICRDLFEESRHTLFNRNSEAMQEAVRVQVFGSFGTKAVCSFRSDVDLAIWGVVPVQKRRPAIMSKKNSQVTHSEKVDCAKQERKRKWQEALAAVDEANTMSPDPMTRQNHSLSNEDGPPLSFAPDNEPERAGVIDQEESLFVIDRFGDVRSIDRLNLPKTSSINSSSSVSLSQTIGDNSGVIKSQGHFLQSQKAESHFKANSENPIDDLNDKAAKPKRAKPKPVESDDESFNDSTDKMEAFVPNRAKSEDRHFVSYSSDDDSHDGFGEEVSEGAGKSDRDLEVSFFSQDSTSKRLGPTGLARQHVTTCLGLIRRKLQKRKFARSTLFIKTADIAIGGHNGSDTSPYAGSQTEKYRSFAPVVLALKVVLQQTNLDEPFAGGLGSYKLYVLVAYHIEQHLLLGGNDRPSEIFLGFLFRYGAILGYNSLDGTMTHLQKNVPVATFDASIADLSNVFLLEHCVDLFGRCWRRLWKRTRSSSKNIGSFLADIVDVKALAKERQSHIQRAKATLCHELAKNNIQHKST</sequence>
<dbReference type="PaxDb" id="2850-Phatr48502"/>
<evidence type="ECO:0000313" key="3">
    <source>
        <dbReference type="Proteomes" id="UP000000759"/>
    </source>
</evidence>
<dbReference type="InterPro" id="IPR045862">
    <property type="entry name" value="Trf4-like"/>
</dbReference>
<dbReference type="STRING" id="556484.B7G7H5"/>
<accession>B7G7H5</accession>
<dbReference type="eggNOG" id="ENOG502SE6J">
    <property type="taxonomic scope" value="Eukaryota"/>
</dbReference>
<dbReference type="EMBL" id="CM000620">
    <property type="protein sequence ID" value="EEC45365.1"/>
    <property type="molecule type" value="Genomic_DNA"/>
</dbReference>
<keyword evidence="3" id="KW-1185">Reference proteome</keyword>
<dbReference type="PANTHER" id="PTHR23092">
    <property type="entry name" value="POLY(A) RNA POLYMERASE"/>
    <property type="match status" value="1"/>
</dbReference>
<dbReference type="InParanoid" id="B7G7H5"/>
<feature type="compositionally biased region" description="Basic residues" evidence="1">
    <location>
        <begin position="1"/>
        <end position="18"/>
    </location>
</feature>
<reference evidence="2 3" key="1">
    <citation type="journal article" date="2008" name="Nature">
        <title>The Phaeodactylum genome reveals the evolutionary history of diatom genomes.</title>
        <authorList>
            <person name="Bowler C."/>
            <person name="Allen A.E."/>
            <person name="Badger J.H."/>
            <person name="Grimwood J."/>
            <person name="Jabbari K."/>
            <person name="Kuo A."/>
            <person name="Maheswari U."/>
            <person name="Martens C."/>
            <person name="Maumus F."/>
            <person name="Otillar R.P."/>
            <person name="Rayko E."/>
            <person name="Salamov A."/>
            <person name="Vandepoele K."/>
            <person name="Beszteri B."/>
            <person name="Gruber A."/>
            <person name="Heijde M."/>
            <person name="Katinka M."/>
            <person name="Mock T."/>
            <person name="Valentin K."/>
            <person name="Verret F."/>
            <person name="Berges J.A."/>
            <person name="Brownlee C."/>
            <person name="Cadoret J.P."/>
            <person name="Chiovitti A."/>
            <person name="Choi C.J."/>
            <person name="Coesel S."/>
            <person name="De Martino A."/>
            <person name="Detter J.C."/>
            <person name="Durkin C."/>
            <person name="Falciatore A."/>
            <person name="Fournet J."/>
            <person name="Haruta M."/>
            <person name="Huysman M.J."/>
            <person name="Jenkins B.D."/>
            <person name="Jiroutova K."/>
            <person name="Jorgensen R.E."/>
            <person name="Joubert Y."/>
            <person name="Kaplan A."/>
            <person name="Kroger N."/>
            <person name="Kroth P.G."/>
            <person name="La Roche J."/>
            <person name="Lindquist E."/>
            <person name="Lommer M."/>
            <person name="Martin-Jezequel V."/>
            <person name="Lopez P.J."/>
            <person name="Lucas S."/>
            <person name="Mangogna M."/>
            <person name="McGinnis K."/>
            <person name="Medlin L.K."/>
            <person name="Montsant A."/>
            <person name="Oudot-Le Secq M.P."/>
            <person name="Napoli C."/>
            <person name="Obornik M."/>
            <person name="Parker M.S."/>
            <person name="Petit J.L."/>
            <person name="Porcel B.M."/>
            <person name="Poulsen N."/>
            <person name="Robison M."/>
            <person name="Rychlewski L."/>
            <person name="Rynearson T.A."/>
            <person name="Schmutz J."/>
            <person name="Shapiro H."/>
            <person name="Siaut M."/>
            <person name="Stanley M."/>
            <person name="Sussman M.R."/>
            <person name="Taylor A.R."/>
            <person name="Vardi A."/>
            <person name="von Dassow P."/>
            <person name="Vyverman W."/>
            <person name="Willis A."/>
            <person name="Wyrwicz L.S."/>
            <person name="Rokhsar D.S."/>
            <person name="Weissenbach J."/>
            <person name="Armbrust E.V."/>
            <person name="Green B.R."/>
            <person name="Van de Peer Y."/>
            <person name="Grigoriev I.V."/>
        </authorList>
    </citation>
    <scope>NUCLEOTIDE SEQUENCE [LARGE SCALE GENOMIC DNA]</scope>
    <source>
        <strain evidence="2 3">CCAP 1055/1</strain>
    </source>
</reference>
<dbReference type="GO" id="GO:0003729">
    <property type="term" value="F:mRNA binding"/>
    <property type="evidence" value="ECO:0007669"/>
    <property type="project" value="TreeGrafter"/>
</dbReference>
<dbReference type="OrthoDB" id="49257at2759"/>
<protein>
    <recommendedName>
        <fullName evidence="4">Polymerase nucleotidyl transferase domain-containing protein</fullName>
    </recommendedName>
</protein>
<dbReference type="GO" id="GO:0031499">
    <property type="term" value="C:TRAMP complex"/>
    <property type="evidence" value="ECO:0007669"/>
    <property type="project" value="TreeGrafter"/>
</dbReference>
<dbReference type="AlphaFoldDB" id="B7G7H5"/>
<dbReference type="GO" id="GO:0043634">
    <property type="term" value="P:polyadenylation-dependent ncRNA catabolic process"/>
    <property type="evidence" value="ECO:0007669"/>
    <property type="project" value="TreeGrafter"/>
</dbReference>
<feature type="compositionally biased region" description="Acidic residues" evidence="1">
    <location>
        <begin position="443"/>
        <end position="456"/>
    </location>
</feature>
<evidence type="ECO:0000256" key="1">
    <source>
        <dbReference type="SAM" id="MobiDB-lite"/>
    </source>
</evidence>
<dbReference type="PANTHER" id="PTHR23092:SF15">
    <property type="entry name" value="INACTIVE NON-CANONICAL POLY(A) RNA POLYMERASE PROTEIN TRF4-2-RELATED"/>
    <property type="match status" value="1"/>
</dbReference>
<evidence type="ECO:0000313" key="2">
    <source>
        <dbReference type="EMBL" id="EEC45365.1"/>
    </source>
</evidence>
<organism evidence="2 3">
    <name type="scientific">Phaeodactylum tricornutum (strain CCAP 1055/1)</name>
    <dbReference type="NCBI Taxonomy" id="556484"/>
    <lineage>
        <taxon>Eukaryota</taxon>
        <taxon>Sar</taxon>
        <taxon>Stramenopiles</taxon>
        <taxon>Ochrophyta</taxon>
        <taxon>Bacillariophyta</taxon>
        <taxon>Bacillariophyceae</taxon>
        <taxon>Bacillariophycidae</taxon>
        <taxon>Naviculales</taxon>
        <taxon>Phaeodactylaceae</taxon>
        <taxon>Phaeodactylum</taxon>
    </lineage>
</organism>
<dbReference type="SUPFAM" id="SSF81631">
    <property type="entry name" value="PAP/OAS1 substrate-binding domain"/>
    <property type="match status" value="1"/>
</dbReference>
<dbReference type="Proteomes" id="UP000000759">
    <property type="component" value="Chromosome 18"/>
</dbReference>